<accession>A0A0S4N1F5</accession>
<proteinExistence type="predicted"/>
<dbReference type="RefSeq" id="WP_181180263.1">
    <property type="nucleotide sequence ID" value="NZ_FAOO01000005.1"/>
</dbReference>
<sequence>MHRISCDYGTGSAGIGLFLHRLVTKSKGDFLLDEMILTALNKNSASSIDEKGFIYHR</sequence>
<dbReference type="AlphaFoldDB" id="A0A0S4N1F5"/>
<evidence type="ECO:0000313" key="1">
    <source>
        <dbReference type="EMBL" id="CUU04403.1"/>
    </source>
</evidence>
<protein>
    <submittedName>
        <fullName evidence="1">Uncharacterized protein</fullName>
    </submittedName>
</protein>
<name>A0A0S4N1F5_9BACT</name>
<dbReference type="EMBL" id="FAOO01000005">
    <property type="protein sequence ID" value="CUU04403.1"/>
    <property type="molecule type" value="Genomic_DNA"/>
</dbReference>
<keyword evidence="2" id="KW-1185">Reference proteome</keyword>
<organism evidence="1 2">
    <name type="scientific">Candidatus Thermokryptus mobilis</name>
    <dbReference type="NCBI Taxonomy" id="1643428"/>
    <lineage>
        <taxon>Bacteria</taxon>
        <taxon>Pseudomonadati</taxon>
        <taxon>Candidatus Kryptoniota</taxon>
        <taxon>Candidatus Thermokryptus</taxon>
    </lineage>
</organism>
<evidence type="ECO:0000313" key="2">
    <source>
        <dbReference type="Proteomes" id="UP000320623"/>
    </source>
</evidence>
<gene>
    <name evidence="1" type="ORF">JGI1_00986</name>
</gene>
<dbReference type="Proteomes" id="UP000320623">
    <property type="component" value="Unassembled WGS sequence"/>
</dbReference>
<reference evidence="2" key="1">
    <citation type="submission" date="2015-11" db="EMBL/GenBank/DDBJ databases">
        <authorList>
            <person name="Varghese N."/>
        </authorList>
    </citation>
    <scope>NUCLEOTIDE SEQUENCE [LARGE SCALE GENOMIC DNA]</scope>
</reference>
<dbReference type="STRING" id="1643428.GCA_001442855_00963"/>